<proteinExistence type="predicted"/>
<dbReference type="Pfam" id="PF12224">
    <property type="entry name" value="Amidoligase_2"/>
    <property type="match status" value="1"/>
</dbReference>
<reference evidence="1" key="1">
    <citation type="journal article" date="2020" name="Stud. Mycol.">
        <title>101 Dothideomycetes genomes: a test case for predicting lifestyles and emergence of pathogens.</title>
        <authorList>
            <person name="Haridas S."/>
            <person name="Albert R."/>
            <person name="Binder M."/>
            <person name="Bloem J."/>
            <person name="Labutti K."/>
            <person name="Salamov A."/>
            <person name="Andreopoulos B."/>
            <person name="Baker S."/>
            <person name="Barry K."/>
            <person name="Bills G."/>
            <person name="Bluhm B."/>
            <person name="Cannon C."/>
            <person name="Castanera R."/>
            <person name="Culley D."/>
            <person name="Daum C."/>
            <person name="Ezra D."/>
            <person name="Gonzalez J."/>
            <person name="Henrissat B."/>
            <person name="Kuo A."/>
            <person name="Liang C."/>
            <person name="Lipzen A."/>
            <person name="Lutzoni F."/>
            <person name="Magnuson J."/>
            <person name="Mondo S."/>
            <person name="Nolan M."/>
            <person name="Ohm R."/>
            <person name="Pangilinan J."/>
            <person name="Park H.-J."/>
            <person name="Ramirez L."/>
            <person name="Alfaro M."/>
            <person name="Sun H."/>
            <person name="Tritt A."/>
            <person name="Yoshinaga Y."/>
            <person name="Zwiers L.-H."/>
            <person name="Turgeon B."/>
            <person name="Goodwin S."/>
            <person name="Spatafora J."/>
            <person name="Crous P."/>
            <person name="Grigoriev I."/>
        </authorList>
    </citation>
    <scope>NUCLEOTIDE SEQUENCE</scope>
    <source>
        <strain evidence="1">CBS 690.94</strain>
    </source>
</reference>
<dbReference type="AlphaFoldDB" id="A0A9P4P4Q0"/>
<dbReference type="PANTHER" id="PTHR36847">
    <property type="entry name" value="AMIDOLIGASE ENZYME"/>
    <property type="match status" value="1"/>
</dbReference>
<dbReference type="PANTHER" id="PTHR36847:SF1">
    <property type="entry name" value="AMIDOLIGASE ENZYME"/>
    <property type="match status" value="1"/>
</dbReference>
<protein>
    <recommendedName>
        <fullName evidence="3">Amidoligase enzyme</fullName>
    </recommendedName>
</protein>
<accession>A0A9P4P4Q0</accession>
<organism evidence="1 2">
    <name type="scientific">Karstenula rhodostoma CBS 690.94</name>
    <dbReference type="NCBI Taxonomy" id="1392251"/>
    <lineage>
        <taxon>Eukaryota</taxon>
        <taxon>Fungi</taxon>
        <taxon>Dikarya</taxon>
        <taxon>Ascomycota</taxon>
        <taxon>Pezizomycotina</taxon>
        <taxon>Dothideomycetes</taxon>
        <taxon>Pleosporomycetidae</taxon>
        <taxon>Pleosporales</taxon>
        <taxon>Massarineae</taxon>
        <taxon>Didymosphaeriaceae</taxon>
        <taxon>Karstenula</taxon>
    </lineage>
</organism>
<evidence type="ECO:0000313" key="2">
    <source>
        <dbReference type="Proteomes" id="UP000799764"/>
    </source>
</evidence>
<name>A0A9P4P4Q0_9PLEO</name>
<dbReference type="OrthoDB" id="412402at2759"/>
<dbReference type="InterPro" id="IPR022025">
    <property type="entry name" value="Amidoligase_2"/>
</dbReference>
<evidence type="ECO:0008006" key="3">
    <source>
        <dbReference type="Google" id="ProtNLM"/>
    </source>
</evidence>
<evidence type="ECO:0000313" key="1">
    <source>
        <dbReference type="EMBL" id="KAF2437267.1"/>
    </source>
</evidence>
<comment type="caution">
    <text evidence="1">The sequence shown here is derived from an EMBL/GenBank/DDBJ whole genome shotgun (WGS) entry which is preliminary data.</text>
</comment>
<dbReference type="Proteomes" id="UP000799764">
    <property type="component" value="Unassembled WGS sequence"/>
</dbReference>
<dbReference type="EMBL" id="MU001517">
    <property type="protein sequence ID" value="KAF2437267.1"/>
    <property type="molecule type" value="Genomic_DNA"/>
</dbReference>
<keyword evidence="2" id="KW-1185">Reference proteome</keyword>
<gene>
    <name evidence="1" type="ORF">P171DRAFT_506370</name>
</gene>
<sequence length="468" mass="52787">MAPAHIWPSLTFGVELEFICVYKEDAFVKLAQYLRFGSKVDRNKVRHVEPGHAIWYKLNEAGIEAGGWGNDEVPAVDPYSSWSVFCDDLELTGTEQDCVPGYLEDPLELSSPVFNLGDEESFQQIERVLQVLASMEDDFDCMFVSNISCGLHVHIGCGKGTVIPLPVAKRVFQLTTAHEHNFDALHAASRILAPVNSKDFYTISPYIPLSFFHRNGRLGSGNYNVFDWLQSIEESRSNGDLSRFFQLDWGGETFNGHWATVNFDNLFLSEESEFVPRTIEFRQHVGTLDFAEISRYVHLIGNVFNYCYQADDDHFFELLVKATDTKFTVEHLMHAVSGPAHNYASITRKISQSRCEVDSAHFAVSRYPLCPLDALKDQNSREVRANHNSRSMNEIRAHKLETGLYGLNQSPRALRVHPDAISEMIVKAAGSLLASTPDVRFDELSSQARAIAFGKLARMYRDLGSRSK</sequence>